<evidence type="ECO:0000256" key="4">
    <source>
        <dbReference type="ARBA" id="ARBA00006997"/>
    </source>
</evidence>
<name>A0A1Q3BB15_CEPFO</name>
<dbReference type="InParanoid" id="A0A1Q3BB15"/>
<comment type="function">
    <text evidence="1">Catalyzes the specific phosphorylation of the 3-hydroxyl group of shikimic acid using ATP as a cosubstrate.</text>
</comment>
<dbReference type="PRINTS" id="PR01100">
    <property type="entry name" value="SHIKIMTKNASE"/>
</dbReference>
<evidence type="ECO:0000256" key="7">
    <source>
        <dbReference type="ARBA" id="ARBA00022679"/>
    </source>
</evidence>
<dbReference type="STRING" id="3775.A0A1Q3BB15"/>
<keyword evidence="11" id="KW-0057">Aromatic amino acid biosynthesis</keyword>
<keyword evidence="7" id="KW-0808">Transferase</keyword>
<dbReference type="Proteomes" id="UP000187406">
    <property type="component" value="Unassembled WGS sequence"/>
</dbReference>
<keyword evidence="6" id="KW-0028">Amino-acid biosynthesis</keyword>
<evidence type="ECO:0000256" key="6">
    <source>
        <dbReference type="ARBA" id="ARBA00022605"/>
    </source>
</evidence>
<dbReference type="Pfam" id="PF01202">
    <property type="entry name" value="SKI"/>
    <property type="match status" value="1"/>
</dbReference>
<evidence type="ECO:0000256" key="9">
    <source>
        <dbReference type="ARBA" id="ARBA00022777"/>
    </source>
</evidence>
<dbReference type="InterPro" id="IPR027417">
    <property type="entry name" value="P-loop_NTPase"/>
</dbReference>
<dbReference type="GO" id="GO:0005524">
    <property type="term" value="F:ATP binding"/>
    <property type="evidence" value="ECO:0007669"/>
    <property type="project" value="UniProtKB-KW"/>
</dbReference>
<dbReference type="HAMAP" id="MF_00109">
    <property type="entry name" value="Shikimate_kinase"/>
    <property type="match status" value="1"/>
</dbReference>
<dbReference type="GO" id="GO:0004765">
    <property type="term" value="F:shikimate kinase activity"/>
    <property type="evidence" value="ECO:0007669"/>
    <property type="project" value="UniProtKB-EC"/>
</dbReference>
<dbReference type="EMBL" id="BDDD01000387">
    <property type="protein sequence ID" value="GAV65085.1"/>
    <property type="molecule type" value="Genomic_DNA"/>
</dbReference>
<dbReference type="GO" id="GO:0008652">
    <property type="term" value="P:amino acid biosynthetic process"/>
    <property type="evidence" value="ECO:0007669"/>
    <property type="project" value="UniProtKB-KW"/>
</dbReference>
<accession>A0A1Q3BB15</accession>
<evidence type="ECO:0000256" key="1">
    <source>
        <dbReference type="ARBA" id="ARBA00002641"/>
    </source>
</evidence>
<gene>
    <name evidence="13" type="ORF">CFOL_v3_08600</name>
</gene>
<comment type="caution">
    <text evidence="13">The sequence shown here is derived from an EMBL/GenBank/DDBJ whole genome shotgun (WGS) entry which is preliminary data.</text>
</comment>
<evidence type="ECO:0000256" key="2">
    <source>
        <dbReference type="ARBA" id="ARBA00004229"/>
    </source>
</evidence>
<comment type="catalytic activity">
    <reaction evidence="12">
        <text>shikimate + ATP = 3-phosphoshikimate + ADP + H(+)</text>
        <dbReference type="Rhea" id="RHEA:13121"/>
        <dbReference type="ChEBI" id="CHEBI:15378"/>
        <dbReference type="ChEBI" id="CHEBI:30616"/>
        <dbReference type="ChEBI" id="CHEBI:36208"/>
        <dbReference type="ChEBI" id="CHEBI:145989"/>
        <dbReference type="ChEBI" id="CHEBI:456216"/>
        <dbReference type="EC" id="2.7.1.71"/>
    </reaction>
</comment>
<dbReference type="GO" id="GO:0009507">
    <property type="term" value="C:chloroplast"/>
    <property type="evidence" value="ECO:0007669"/>
    <property type="project" value="UniProtKB-SubCell"/>
</dbReference>
<proteinExistence type="inferred from homology"/>
<dbReference type="PANTHER" id="PTHR21087:SF20">
    <property type="entry name" value="SHIKIMATE KINASE"/>
    <property type="match status" value="1"/>
</dbReference>
<dbReference type="PROSITE" id="PS01128">
    <property type="entry name" value="SHIKIMATE_KINASE"/>
    <property type="match status" value="1"/>
</dbReference>
<dbReference type="UniPathway" id="UPA00053">
    <property type="reaction ID" value="UER00088"/>
</dbReference>
<dbReference type="PANTHER" id="PTHR21087">
    <property type="entry name" value="SHIKIMATE KINASE"/>
    <property type="match status" value="1"/>
</dbReference>
<evidence type="ECO:0000256" key="3">
    <source>
        <dbReference type="ARBA" id="ARBA00004842"/>
    </source>
</evidence>
<dbReference type="InterPro" id="IPR031322">
    <property type="entry name" value="Shikimate/glucono_kinase"/>
</dbReference>
<dbReference type="AlphaFoldDB" id="A0A1Q3BB15"/>
<keyword evidence="9" id="KW-0418">Kinase</keyword>
<dbReference type="GO" id="GO:0009423">
    <property type="term" value="P:chorismate biosynthetic process"/>
    <property type="evidence" value="ECO:0007669"/>
    <property type="project" value="UniProtKB-UniPathway"/>
</dbReference>
<dbReference type="FunFam" id="3.40.50.300:FF:001033">
    <property type="entry name" value="Shikimate kinase 2, chloroplastic"/>
    <property type="match status" value="1"/>
</dbReference>
<dbReference type="GO" id="GO:0009073">
    <property type="term" value="P:aromatic amino acid family biosynthetic process"/>
    <property type="evidence" value="ECO:0007669"/>
    <property type="project" value="UniProtKB-KW"/>
</dbReference>
<evidence type="ECO:0000256" key="11">
    <source>
        <dbReference type="ARBA" id="ARBA00023141"/>
    </source>
</evidence>
<dbReference type="GO" id="GO:0005829">
    <property type="term" value="C:cytosol"/>
    <property type="evidence" value="ECO:0007669"/>
    <property type="project" value="TreeGrafter"/>
</dbReference>
<evidence type="ECO:0000256" key="10">
    <source>
        <dbReference type="ARBA" id="ARBA00022840"/>
    </source>
</evidence>
<keyword evidence="8" id="KW-0547">Nucleotide-binding</keyword>
<dbReference type="Gene3D" id="3.40.50.300">
    <property type="entry name" value="P-loop containing nucleotide triphosphate hydrolases"/>
    <property type="match status" value="1"/>
</dbReference>
<dbReference type="EC" id="2.7.1.71" evidence="5"/>
<dbReference type="InterPro" id="IPR023000">
    <property type="entry name" value="Shikimate_kinase_CS"/>
</dbReference>
<sequence length="301" mass="32697">MEAMRGGCSMSFQISTSPGGGKPNTHNVLVLNKNCNNPLINFKDICHWKSNTVTIRKRKCNLIFARCCEDKAPKLESGKFYSCLDGSRLLKTNAQAVTSLLNGRCIFLVGMMGSGKSTVGKILSEALGYSFVDSDKYVEQAVGGRSVTQIFQQCGESFFRENESEALRKLSSVPQQVVATGGGAVIRPINWKYMKQGITVLLSVPVDALARRIAAVGTDSRPLLHFDSGDPYTKAFMGLFTLAKKRSEAYANVDATVSLLDLAVNSGLEDISDITPTAIAIEVLVQIEKYLKGNSSSQMFP</sequence>
<comment type="pathway">
    <text evidence="3">Metabolic intermediate biosynthesis; chorismate biosynthesis; chorismate from D-erythrose 4-phosphate and phosphoenolpyruvate: step 5/7.</text>
</comment>
<reference evidence="14" key="1">
    <citation type="submission" date="2016-04" db="EMBL/GenBank/DDBJ databases">
        <title>Cephalotus genome sequencing.</title>
        <authorList>
            <person name="Fukushima K."/>
            <person name="Hasebe M."/>
            <person name="Fang X."/>
        </authorList>
    </citation>
    <scope>NUCLEOTIDE SEQUENCE [LARGE SCALE GENOMIC DNA]</scope>
    <source>
        <strain evidence="14">cv. St1</strain>
    </source>
</reference>
<organism evidence="13 14">
    <name type="scientific">Cephalotus follicularis</name>
    <name type="common">Albany pitcher plant</name>
    <dbReference type="NCBI Taxonomy" id="3775"/>
    <lineage>
        <taxon>Eukaryota</taxon>
        <taxon>Viridiplantae</taxon>
        <taxon>Streptophyta</taxon>
        <taxon>Embryophyta</taxon>
        <taxon>Tracheophyta</taxon>
        <taxon>Spermatophyta</taxon>
        <taxon>Magnoliopsida</taxon>
        <taxon>eudicotyledons</taxon>
        <taxon>Gunneridae</taxon>
        <taxon>Pentapetalae</taxon>
        <taxon>rosids</taxon>
        <taxon>fabids</taxon>
        <taxon>Oxalidales</taxon>
        <taxon>Cephalotaceae</taxon>
        <taxon>Cephalotus</taxon>
    </lineage>
</organism>
<protein>
    <recommendedName>
        <fullName evidence="5">shikimate kinase</fullName>
        <ecNumber evidence="5">2.7.1.71</ecNumber>
    </recommendedName>
</protein>
<evidence type="ECO:0000256" key="5">
    <source>
        <dbReference type="ARBA" id="ARBA00012154"/>
    </source>
</evidence>
<dbReference type="SUPFAM" id="SSF52540">
    <property type="entry name" value="P-loop containing nucleoside triphosphate hydrolases"/>
    <property type="match status" value="1"/>
</dbReference>
<evidence type="ECO:0000313" key="14">
    <source>
        <dbReference type="Proteomes" id="UP000187406"/>
    </source>
</evidence>
<dbReference type="InterPro" id="IPR000623">
    <property type="entry name" value="Shikimate_kinase/TSH1"/>
</dbReference>
<comment type="subcellular location">
    <subcellularLocation>
        <location evidence="2">Plastid</location>
        <location evidence="2">Chloroplast</location>
    </subcellularLocation>
</comment>
<dbReference type="OrthoDB" id="197068at2759"/>
<evidence type="ECO:0000256" key="12">
    <source>
        <dbReference type="ARBA" id="ARBA00048567"/>
    </source>
</evidence>
<keyword evidence="10" id="KW-0067">ATP-binding</keyword>
<keyword evidence="14" id="KW-1185">Reference proteome</keyword>
<evidence type="ECO:0000313" key="13">
    <source>
        <dbReference type="EMBL" id="GAV65085.1"/>
    </source>
</evidence>
<evidence type="ECO:0000256" key="8">
    <source>
        <dbReference type="ARBA" id="ARBA00022741"/>
    </source>
</evidence>
<dbReference type="CDD" id="cd00464">
    <property type="entry name" value="SK"/>
    <property type="match status" value="1"/>
</dbReference>
<comment type="similarity">
    <text evidence="4">Belongs to the shikimate kinase family.</text>
</comment>